<keyword evidence="5" id="KW-0407">Ion channel</keyword>
<keyword evidence="4 5" id="KW-0472">Membrane</keyword>
<dbReference type="InterPro" id="IPR036719">
    <property type="entry name" value="Neuro-gated_channel_TM_sf"/>
</dbReference>
<sequence>MQFRLALIVYLKFSMIANLFGKDHTLAEKNRIRIKTLYEDHLLIRPSTNNTSPTVVAIGVAIMEVIGIDPQKQVIMLNANIELKWCDDLLHWNSSEHPCMGRRNRTEIFFTPHEIWTPDIVAINGPGKSLEKDPRHFYPVLVVCTGHVKWSYQYKLVSFCEVNVRNFPFDRQYCSILLQSTIFDTSQLKLRTLYKVVRLYNLIKTEWEITHATIQEVDMYNPHYQRNFSTIKIDIELERFSRFYVIKIILPFSIISSLALFSFCVPTDSGEKVALTVSVLLSLSIYLQTISDYVPKTESGFSIITLYSNIIFGFVFLSCIFNIFTVFIYYHEQYSMKHRKIKNEQRGALTTIHESLVELNKQRWTFLRKRRNLREHLPEQTNLEGLQILYDIRYIRKVLMNFLVGQDPVDIRYNLFHSECSLKQIAVLIDRILFFIYLISMPLSVIVLLQGSQQSRLPSETNQMLDLRKSTVDPMPIFRGCPT</sequence>
<dbReference type="InterPro" id="IPR006201">
    <property type="entry name" value="Neur_channel"/>
</dbReference>
<evidence type="ECO:0000259" key="7">
    <source>
        <dbReference type="Pfam" id="PF02932"/>
    </source>
</evidence>
<dbReference type="InterPro" id="IPR038050">
    <property type="entry name" value="Neuro_actylchol_rec"/>
</dbReference>
<dbReference type="Gene3D" id="1.20.58.390">
    <property type="entry name" value="Neurotransmitter-gated ion-channel transmembrane domain"/>
    <property type="match status" value="1"/>
</dbReference>
<dbReference type="OrthoDB" id="407674at2759"/>
<dbReference type="CDD" id="cd18989">
    <property type="entry name" value="LGIC_ECD_cation"/>
    <property type="match status" value="1"/>
</dbReference>
<evidence type="ECO:0000313" key="10">
    <source>
        <dbReference type="Proteomes" id="UP000663828"/>
    </source>
</evidence>
<dbReference type="Proteomes" id="UP000663828">
    <property type="component" value="Unassembled WGS sequence"/>
</dbReference>
<evidence type="ECO:0000256" key="2">
    <source>
        <dbReference type="ARBA" id="ARBA00022692"/>
    </source>
</evidence>
<dbReference type="GO" id="GO:0004888">
    <property type="term" value="F:transmembrane signaling receptor activity"/>
    <property type="evidence" value="ECO:0007669"/>
    <property type="project" value="InterPro"/>
</dbReference>
<keyword evidence="5" id="KW-0813">Transport</keyword>
<comment type="similarity">
    <text evidence="5">Belongs to the ligand-gated ion channel (TC 1.A.9) family.</text>
</comment>
<dbReference type="Proteomes" id="UP000663852">
    <property type="component" value="Unassembled WGS sequence"/>
</dbReference>
<dbReference type="InterPro" id="IPR036734">
    <property type="entry name" value="Neur_chan_lig-bd_sf"/>
</dbReference>
<keyword evidence="3 5" id="KW-1133">Transmembrane helix</keyword>
<evidence type="ECO:0000313" key="8">
    <source>
        <dbReference type="EMBL" id="CAF1055238.1"/>
    </source>
</evidence>
<feature type="domain" description="Neurotransmitter-gated ion-channel ligand-binding" evidence="6">
    <location>
        <begin position="43"/>
        <end position="239"/>
    </location>
</feature>
<feature type="signal peptide" evidence="5">
    <location>
        <begin position="1"/>
        <end position="21"/>
    </location>
</feature>
<keyword evidence="5" id="KW-0406">Ion transport</keyword>
<feature type="chain" id="PRO_5036513740" evidence="5">
    <location>
        <begin position="22"/>
        <end position="483"/>
    </location>
</feature>
<name>A0A814KRW1_ADIRI</name>
<feature type="transmembrane region" description="Helical" evidence="5">
    <location>
        <begin position="273"/>
        <end position="290"/>
    </location>
</feature>
<evidence type="ECO:0000256" key="1">
    <source>
        <dbReference type="ARBA" id="ARBA00004141"/>
    </source>
</evidence>
<evidence type="ECO:0000256" key="5">
    <source>
        <dbReference type="RuleBase" id="RU000687"/>
    </source>
</evidence>
<feature type="domain" description="Neurotransmitter-gated ion-channel transmembrane" evidence="7">
    <location>
        <begin position="248"/>
        <end position="355"/>
    </location>
</feature>
<gene>
    <name evidence="8" type="ORF">EDS130_LOCUS17640</name>
    <name evidence="9" type="ORF">XAT740_LOCUS44717</name>
</gene>
<dbReference type="InterPro" id="IPR006202">
    <property type="entry name" value="Neur_chan_lig-bd"/>
</dbReference>
<dbReference type="Gene3D" id="2.70.170.10">
    <property type="entry name" value="Neurotransmitter-gated ion-channel ligand-binding domain"/>
    <property type="match status" value="1"/>
</dbReference>
<dbReference type="SUPFAM" id="SSF63712">
    <property type="entry name" value="Nicotinic receptor ligand binding domain-like"/>
    <property type="match status" value="1"/>
</dbReference>
<evidence type="ECO:0000313" key="9">
    <source>
        <dbReference type="EMBL" id="CAF1573534.1"/>
    </source>
</evidence>
<feature type="transmembrane region" description="Helical" evidence="5">
    <location>
        <begin position="243"/>
        <end position="261"/>
    </location>
</feature>
<dbReference type="InterPro" id="IPR006029">
    <property type="entry name" value="Neurotrans-gated_channel_TM"/>
</dbReference>
<dbReference type="CDD" id="cd19051">
    <property type="entry name" value="LGIC_TM_cation"/>
    <property type="match status" value="1"/>
</dbReference>
<keyword evidence="2 5" id="KW-0812">Transmembrane</keyword>
<dbReference type="GO" id="GO:0005230">
    <property type="term" value="F:extracellular ligand-gated monoatomic ion channel activity"/>
    <property type="evidence" value="ECO:0007669"/>
    <property type="project" value="InterPro"/>
</dbReference>
<dbReference type="PRINTS" id="PR00252">
    <property type="entry name" value="NRIONCHANNEL"/>
</dbReference>
<evidence type="ECO:0000256" key="4">
    <source>
        <dbReference type="ARBA" id="ARBA00023136"/>
    </source>
</evidence>
<feature type="transmembrane region" description="Helical" evidence="5">
    <location>
        <begin position="432"/>
        <end position="451"/>
    </location>
</feature>
<dbReference type="EMBL" id="CAJNOJ010000079">
    <property type="protein sequence ID" value="CAF1055238.1"/>
    <property type="molecule type" value="Genomic_DNA"/>
</dbReference>
<dbReference type="Pfam" id="PF02932">
    <property type="entry name" value="Neur_chan_memb"/>
    <property type="match status" value="1"/>
</dbReference>
<comment type="caution">
    <text evidence="8">The sequence shown here is derived from an EMBL/GenBank/DDBJ whole genome shotgun (WGS) entry which is preliminary data.</text>
</comment>
<dbReference type="AlphaFoldDB" id="A0A814KRW1"/>
<protein>
    <submittedName>
        <fullName evidence="8">Uncharacterized protein</fullName>
    </submittedName>
</protein>
<evidence type="ECO:0000259" key="6">
    <source>
        <dbReference type="Pfam" id="PF02931"/>
    </source>
</evidence>
<dbReference type="PROSITE" id="PS00236">
    <property type="entry name" value="NEUROTR_ION_CHANNEL"/>
    <property type="match status" value="1"/>
</dbReference>
<proteinExistence type="inferred from homology"/>
<comment type="subcellular location">
    <subcellularLocation>
        <location evidence="1">Membrane</location>
        <topology evidence="1">Multi-pass membrane protein</topology>
    </subcellularLocation>
</comment>
<keyword evidence="10" id="KW-1185">Reference proteome</keyword>
<dbReference type="SUPFAM" id="SSF90112">
    <property type="entry name" value="Neurotransmitter-gated ion-channel transmembrane pore"/>
    <property type="match status" value="1"/>
</dbReference>
<dbReference type="Pfam" id="PF02931">
    <property type="entry name" value="Neur_chan_LBD"/>
    <property type="match status" value="1"/>
</dbReference>
<evidence type="ECO:0000313" key="11">
    <source>
        <dbReference type="Proteomes" id="UP000663852"/>
    </source>
</evidence>
<dbReference type="InterPro" id="IPR018000">
    <property type="entry name" value="Neurotransmitter_ion_chnl_CS"/>
</dbReference>
<organism evidence="8 11">
    <name type="scientific">Adineta ricciae</name>
    <name type="common">Rotifer</name>
    <dbReference type="NCBI Taxonomy" id="249248"/>
    <lineage>
        <taxon>Eukaryota</taxon>
        <taxon>Metazoa</taxon>
        <taxon>Spiralia</taxon>
        <taxon>Gnathifera</taxon>
        <taxon>Rotifera</taxon>
        <taxon>Eurotatoria</taxon>
        <taxon>Bdelloidea</taxon>
        <taxon>Adinetida</taxon>
        <taxon>Adinetidae</taxon>
        <taxon>Adineta</taxon>
    </lineage>
</organism>
<dbReference type="EMBL" id="CAJNOR010005713">
    <property type="protein sequence ID" value="CAF1573534.1"/>
    <property type="molecule type" value="Genomic_DNA"/>
</dbReference>
<dbReference type="GO" id="GO:0016020">
    <property type="term" value="C:membrane"/>
    <property type="evidence" value="ECO:0007669"/>
    <property type="project" value="UniProtKB-SubCell"/>
</dbReference>
<keyword evidence="5" id="KW-0732">Signal</keyword>
<feature type="transmembrane region" description="Helical" evidence="5">
    <location>
        <begin position="310"/>
        <end position="330"/>
    </location>
</feature>
<evidence type="ECO:0000256" key="3">
    <source>
        <dbReference type="ARBA" id="ARBA00022989"/>
    </source>
</evidence>
<accession>A0A814KRW1</accession>
<reference evidence="8" key="1">
    <citation type="submission" date="2021-02" db="EMBL/GenBank/DDBJ databases">
        <authorList>
            <person name="Nowell W R."/>
        </authorList>
    </citation>
    <scope>NUCLEOTIDE SEQUENCE</scope>
</reference>
<dbReference type="PANTHER" id="PTHR18945">
    <property type="entry name" value="NEUROTRANSMITTER GATED ION CHANNEL"/>
    <property type="match status" value="1"/>
</dbReference>